<dbReference type="InterPro" id="IPR002156">
    <property type="entry name" value="RNaseH_domain"/>
</dbReference>
<gene>
    <name evidence="2" type="ORF">QJS10_CPB20g02124</name>
</gene>
<feature type="domain" description="RNase H type-1" evidence="1">
    <location>
        <begin position="18"/>
        <end position="146"/>
    </location>
</feature>
<dbReference type="EMBL" id="JAUJYO010000020">
    <property type="protein sequence ID" value="KAK1286095.1"/>
    <property type="molecule type" value="Genomic_DNA"/>
</dbReference>
<dbReference type="SUPFAM" id="SSF53098">
    <property type="entry name" value="Ribonuclease H-like"/>
    <property type="match status" value="1"/>
</dbReference>
<organism evidence="2 3">
    <name type="scientific">Acorus calamus</name>
    <name type="common">Sweet flag</name>
    <dbReference type="NCBI Taxonomy" id="4465"/>
    <lineage>
        <taxon>Eukaryota</taxon>
        <taxon>Viridiplantae</taxon>
        <taxon>Streptophyta</taxon>
        <taxon>Embryophyta</taxon>
        <taxon>Tracheophyta</taxon>
        <taxon>Spermatophyta</taxon>
        <taxon>Magnoliopsida</taxon>
        <taxon>Liliopsida</taxon>
        <taxon>Acoraceae</taxon>
        <taxon>Acorus</taxon>
    </lineage>
</organism>
<evidence type="ECO:0000313" key="3">
    <source>
        <dbReference type="Proteomes" id="UP001180020"/>
    </source>
</evidence>
<dbReference type="GO" id="GO:0003676">
    <property type="term" value="F:nucleic acid binding"/>
    <property type="evidence" value="ECO:0007669"/>
    <property type="project" value="InterPro"/>
</dbReference>
<dbReference type="Proteomes" id="UP001180020">
    <property type="component" value="Unassembled WGS sequence"/>
</dbReference>
<dbReference type="GO" id="GO:0004523">
    <property type="term" value="F:RNA-DNA hybrid ribonuclease activity"/>
    <property type="evidence" value="ECO:0007669"/>
    <property type="project" value="InterPro"/>
</dbReference>
<sequence length="188" mass="21847">MARLVRWTPPPPHYVKCNVDASFKEWQDLDNEGGVGVIARDFRGEIIGCGHFYFRGVWLESSIHAECVALLRSIYYMISLNKRRIIFESDCMKVIDYIYGNCRVPRLVSGIIQRSLQLLRDQSIFDSWSVRHVVREANSVADHLARIAVDVKGWSMWSADYPPGVLERARVDISDSHVRVPRRWRRTQ</sequence>
<protein>
    <recommendedName>
        <fullName evidence="1">RNase H type-1 domain-containing protein</fullName>
    </recommendedName>
</protein>
<dbReference type="CDD" id="cd06222">
    <property type="entry name" value="RNase_H_like"/>
    <property type="match status" value="1"/>
</dbReference>
<dbReference type="PANTHER" id="PTHR47074">
    <property type="entry name" value="BNAC02G40300D PROTEIN"/>
    <property type="match status" value="1"/>
</dbReference>
<dbReference type="InterPro" id="IPR044730">
    <property type="entry name" value="RNase_H-like_dom_plant"/>
</dbReference>
<dbReference type="Gene3D" id="3.30.420.10">
    <property type="entry name" value="Ribonuclease H-like superfamily/Ribonuclease H"/>
    <property type="match status" value="1"/>
</dbReference>
<reference evidence="2" key="2">
    <citation type="submission" date="2023-06" db="EMBL/GenBank/DDBJ databases">
        <authorList>
            <person name="Ma L."/>
            <person name="Liu K.-W."/>
            <person name="Li Z."/>
            <person name="Hsiao Y.-Y."/>
            <person name="Qi Y."/>
            <person name="Fu T."/>
            <person name="Tang G."/>
            <person name="Zhang D."/>
            <person name="Sun W.-H."/>
            <person name="Liu D.-K."/>
            <person name="Li Y."/>
            <person name="Chen G.-Z."/>
            <person name="Liu X.-D."/>
            <person name="Liao X.-Y."/>
            <person name="Jiang Y.-T."/>
            <person name="Yu X."/>
            <person name="Hao Y."/>
            <person name="Huang J."/>
            <person name="Zhao X.-W."/>
            <person name="Ke S."/>
            <person name="Chen Y.-Y."/>
            <person name="Wu W.-L."/>
            <person name="Hsu J.-L."/>
            <person name="Lin Y.-F."/>
            <person name="Huang M.-D."/>
            <person name="Li C.-Y."/>
            <person name="Huang L."/>
            <person name="Wang Z.-W."/>
            <person name="Zhao X."/>
            <person name="Zhong W.-Y."/>
            <person name="Peng D.-H."/>
            <person name="Ahmad S."/>
            <person name="Lan S."/>
            <person name="Zhang J.-S."/>
            <person name="Tsai W.-C."/>
            <person name="Van De Peer Y."/>
            <person name="Liu Z.-J."/>
        </authorList>
    </citation>
    <scope>NUCLEOTIDE SEQUENCE</scope>
    <source>
        <strain evidence="2">CP</strain>
        <tissue evidence="2">Leaves</tissue>
    </source>
</reference>
<accession>A0AAV9CB33</accession>
<dbReference type="InterPro" id="IPR052929">
    <property type="entry name" value="RNase_H-like_EbsB-rel"/>
</dbReference>
<dbReference type="AlphaFoldDB" id="A0AAV9CB33"/>
<comment type="caution">
    <text evidence="2">The sequence shown here is derived from an EMBL/GenBank/DDBJ whole genome shotgun (WGS) entry which is preliminary data.</text>
</comment>
<evidence type="ECO:0000313" key="2">
    <source>
        <dbReference type="EMBL" id="KAK1286095.1"/>
    </source>
</evidence>
<dbReference type="InterPro" id="IPR036397">
    <property type="entry name" value="RNaseH_sf"/>
</dbReference>
<dbReference type="InterPro" id="IPR012337">
    <property type="entry name" value="RNaseH-like_sf"/>
</dbReference>
<proteinExistence type="predicted"/>
<reference evidence="2" key="1">
    <citation type="journal article" date="2023" name="Nat. Commun.">
        <title>Diploid and tetraploid genomes of Acorus and the evolution of monocots.</title>
        <authorList>
            <person name="Ma L."/>
            <person name="Liu K.W."/>
            <person name="Li Z."/>
            <person name="Hsiao Y.Y."/>
            <person name="Qi Y."/>
            <person name="Fu T."/>
            <person name="Tang G.D."/>
            <person name="Zhang D."/>
            <person name="Sun W.H."/>
            <person name="Liu D.K."/>
            <person name="Li Y."/>
            <person name="Chen G.Z."/>
            <person name="Liu X.D."/>
            <person name="Liao X.Y."/>
            <person name="Jiang Y.T."/>
            <person name="Yu X."/>
            <person name="Hao Y."/>
            <person name="Huang J."/>
            <person name="Zhao X.W."/>
            <person name="Ke S."/>
            <person name="Chen Y.Y."/>
            <person name="Wu W.L."/>
            <person name="Hsu J.L."/>
            <person name="Lin Y.F."/>
            <person name="Huang M.D."/>
            <person name="Li C.Y."/>
            <person name="Huang L."/>
            <person name="Wang Z.W."/>
            <person name="Zhao X."/>
            <person name="Zhong W.Y."/>
            <person name="Peng D.H."/>
            <person name="Ahmad S."/>
            <person name="Lan S."/>
            <person name="Zhang J.S."/>
            <person name="Tsai W.C."/>
            <person name="Van de Peer Y."/>
            <person name="Liu Z.J."/>
        </authorList>
    </citation>
    <scope>NUCLEOTIDE SEQUENCE</scope>
    <source>
        <strain evidence="2">CP</strain>
    </source>
</reference>
<keyword evidence="3" id="KW-1185">Reference proteome</keyword>
<evidence type="ECO:0000259" key="1">
    <source>
        <dbReference type="Pfam" id="PF13456"/>
    </source>
</evidence>
<name>A0AAV9CB33_ACOCL</name>
<dbReference type="PANTHER" id="PTHR47074:SF48">
    <property type="entry name" value="POLYNUCLEOTIDYL TRANSFERASE, RIBONUCLEASE H-LIKE SUPERFAMILY PROTEIN"/>
    <property type="match status" value="1"/>
</dbReference>
<dbReference type="Pfam" id="PF13456">
    <property type="entry name" value="RVT_3"/>
    <property type="match status" value="1"/>
</dbReference>